<dbReference type="InterPro" id="IPR010997">
    <property type="entry name" value="HRDC-like_sf"/>
</dbReference>
<dbReference type="InterPro" id="IPR013324">
    <property type="entry name" value="RNA_pol_sigma_r3/r4-like"/>
</dbReference>
<dbReference type="EC" id="5.6.2.4" evidence="2"/>
<feature type="compositionally biased region" description="Low complexity" evidence="3">
    <location>
        <begin position="497"/>
        <end position="506"/>
    </location>
</feature>
<keyword evidence="5" id="KW-0547">Nucleotide-binding</keyword>
<dbReference type="SMART" id="SM00341">
    <property type="entry name" value="HRDC"/>
    <property type="match status" value="1"/>
</dbReference>
<dbReference type="Proteomes" id="UP000762676">
    <property type="component" value="Unassembled WGS sequence"/>
</dbReference>
<evidence type="ECO:0000313" key="5">
    <source>
        <dbReference type="EMBL" id="GFR90509.1"/>
    </source>
</evidence>
<evidence type="ECO:0000256" key="2">
    <source>
        <dbReference type="ARBA" id="ARBA00034808"/>
    </source>
</evidence>
<dbReference type="InterPro" id="IPR036388">
    <property type="entry name" value="WH-like_DNA-bd_sf"/>
</dbReference>
<evidence type="ECO:0000313" key="6">
    <source>
        <dbReference type="Proteomes" id="UP000762676"/>
    </source>
</evidence>
<protein>
    <recommendedName>
        <fullName evidence="2">DNA 3'-5' helicase</fullName>
        <ecNumber evidence="2">5.6.2.4</ecNumber>
    </recommendedName>
</protein>
<gene>
    <name evidence="5" type="ORF">ElyMa_004305300</name>
</gene>
<dbReference type="InterPro" id="IPR036390">
    <property type="entry name" value="WH_DNA-bd_sf"/>
</dbReference>
<dbReference type="InterPro" id="IPR018982">
    <property type="entry name" value="RQC_domain"/>
</dbReference>
<dbReference type="InterPro" id="IPR029491">
    <property type="entry name" value="Helicase_HTH"/>
</dbReference>
<keyword evidence="5" id="KW-0067">ATP-binding</keyword>
<dbReference type="PROSITE" id="PS50967">
    <property type="entry name" value="HRDC"/>
    <property type="match status" value="1"/>
</dbReference>
<feature type="region of interest" description="Disordered" evidence="3">
    <location>
        <begin position="142"/>
        <end position="164"/>
    </location>
</feature>
<dbReference type="EMBL" id="BMAT01008673">
    <property type="protein sequence ID" value="GFR90509.1"/>
    <property type="molecule type" value="Genomic_DNA"/>
</dbReference>
<dbReference type="SUPFAM" id="SSF46785">
    <property type="entry name" value="Winged helix' DNA-binding domain"/>
    <property type="match status" value="1"/>
</dbReference>
<feature type="region of interest" description="Disordered" evidence="3">
    <location>
        <begin position="492"/>
        <end position="534"/>
    </location>
</feature>
<keyword evidence="6" id="KW-1185">Reference proteome</keyword>
<feature type="region of interest" description="Disordered" evidence="3">
    <location>
        <begin position="445"/>
        <end position="479"/>
    </location>
</feature>
<proteinExistence type="predicted"/>
<evidence type="ECO:0000256" key="1">
    <source>
        <dbReference type="ARBA" id="ARBA00034617"/>
    </source>
</evidence>
<dbReference type="Gene3D" id="1.10.150.80">
    <property type="entry name" value="HRDC domain"/>
    <property type="match status" value="1"/>
</dbReference>
<dbReference type="Pfam" id="PF14493">
    <property type="entry name" value="HTH_40"/>
    <property type="match status" value="1"/>
</dbReference>
<reference evidence="5 6" key="1">
    <citation type="journal article" date="2021" name="Elife">
        <title>Chloroplast acquisition without the gene transfer in kleptoplastic sea slugs, Plakobranchus ocellatus.</title>
        <authorList>
            <person name="Maeda T."/>
            <person name="Takahashi S."/>
            <person name="Yoshida T."/>
            <person name="Shimamura S."/>
            <person name="Takaki Y."/>
            <person name="Nagai Y."/>
            <person name="Toyoda A."/>
            <person name="Suzuki Y."/>
            <person name="Arimoto A."/>
            <person name="Ishii H."/>
            <person name="Satoh N."/>
            <person name="Nishiyama T."/>
            <person name="Hasebe M."/>
            <person name="Maruyama T."/>
            <person name="Minagawa J."/>
            <person name="Obokata J."/>
            <person name="Shigenobu S."/>
        </authorList>
    </citation>
    <scope>NUCLEOTIDE SEQUENCE [LARGE SCALE GENOMIC DNA]</scope>
</reference>
<dbReference type="Pfam" id="PF09382">
    <property type="entry name" value="RQC"/>
    <property type="match status" value="1"/>
</dbReference>
<comment type="caution">
    <text evidence="5">The sequence shown here is derived from an EMBL/GenBank/DDBJ whole genome shotgun (WGS) entry which is preliminary data.</text>
</comment>
<dbReference type="SUPFAM" id="SSF88659">
    <property type="entry name" value="Sigma3 and sigma4 domains of RNA polymerase sigma factors"/>
    <property type="match status" value="1"/>
</dbReference>
<evidence type="ECO:0000259" key="4">
    <source>
        <dbReference type="PROSITE" id="PS50967"/>
    </source>
</evidence>
<dbReference type="Gene3D" id="1.10.10.10">
    <property type="entry name" value="Winged helix-like DNA-binding domain superfamily/Winged helix DNA-binding domain"/>
    <property type="match status" value="2"/>
</dbReference>
<sequence>MDLFKVIQFTGSRFGLGVPCQVLTGSYSKKIQQFQASKVFGSGKYKSLKFWSALGRSLLYEGYLKEKSLQSGYGCTVEMTPKAESWYNKVKQGKPEDCPLIISPSGDLLQVEQAQRAKSVSITIKPQPRLVQETSFPRFAASPTKTPGATSLAPPKPAPSVPAVDEKTAKLQTDLYGKLVKSRNDLAQETGFTPHNIASNRVLLDLARFRPGSKASLLKIEDFSEVKVDRFGDVFVKLIKSFCEQHSLEVDNFPALNSDVCGDGSEDLKADLMKITETQRQTYIMFVLHGKPVEEVASQRGIKTSTVITHLSEALKEGLSVDIRKLGVTLHMERMITDAVWAPPVNGVTSSLTKIKDQLPTYIEYNHIKLVVSSLTARHGLETNSNGDLKLKGHSCPVASETPVVVTEVDVLDDSDLALKGHDTPPISRKRSYNLSFSNESPSAMLRKSLTSPDNRSDLLASATNQTQSTSKLRTDSQSLLQSESFEATSLNENIYSQSQSQTQSSARKLPAWMSSSGNKSVFKKKMKSNSLFK</sequence>
<dbReference type="AlphaFoldDB" id="A0AAV4GYM2"/>
<keyword evidence="5" id="KW-0378">Hydrolase</keyword>
<dbReference type="InterPro" id="IPR002121">
    <property type="entry name" value="HRDC_dom"/>
</dbReference>
<name>A0AAV4GYM2_9GAST</name>
<dbReference type="SUPFAM" id="SSF47819">
    <property type="entry name" value="HRDC-like"/>
    <property type="match status" value="1"/>
</dbReference>
<comment type="catalytic activity">
    <reaction evidence="1">
        <text>Couples ATP hydrolysis with the unwinding of duplex DNA by translocating in the 3'-5' direction.</text>
        <dbReference type="EC" id="5.6.2.4"/>
    </reaction>
</comment>
<dbReference type="GO" id="GO:0006260">
    <property type="term" value="P:DNA replication"/>
    <property type="evidence" value="ECO:0007669"/>
    <property type="project" value="InterPro"/>
</dbReference>
<feature type="compositionally biased region" description="Polar residues" evidence="3">
    <location>
        <begin position="462"/>
        <end position="479"/>
    </location>
</feature>
<dbReference type="SMART" id="SM00956">
    <property type="entry name" value="RQC"/>
    <property type="match status" value="1"/>
</dbReference>
<dbReference type="GO" id="GO:0003676">
    <property type="term" value="F:nucleic acid binding"/>
    <property type="evidence" value="ECO:0007669"/>
    <property type="project" value="InterPro"/>
</dbReference>
<dbReference type="GO" id="GO:0006281">
    <property type="term" value="P:DNA repair"/>
    <property type="evidence" value="ECO:0007669"/>
    <property type="project" value="InterPro"/>
</dbReference>
<accession>A0AAV4GYM2</accession>
<dbReference type="GO" id="GO:0000166">
    <property type="term" value="F:nucleotide binding"/>
    <property type="evidence" value="ECO:0007669"/>
    <property type="project" value="InterPro"/>
</dbReference>
<dbReference type="InterPro" id="IPR044876">
    <property type="entry name" value="HRDC_dom_sf"/>
</dbReference>
<dbReference type="Pfam" id="PF00570">
    <property type="entry name" value="HRDC"/>
    <property type="match status" value="1"/>
</dbReference>
<organism evidence="5 6">
    <name type="scientific">Elysia marginata</name>
    <dbReference type="NCBI Taxonomy" id="1093978"/>
    <lineage>
        <taxon>Eukaryota</taxon>
        <taxon>Metazoa</taxon>
        <taxon>Spiralia</taxon>
        <taxon>Lophotrochozoa</taxon>
        <taxon>Mollusca</taxon>
        <taxon>Gastropoda</taxon>
        <taxon>Heterobranchia</taxon>
        <taxon>Euthyneura</taxon>
        <taxon>Panpulmonata</taxon>
        <taxon>Sacoglossa</taxon>
        <taxon>Placobranchoidea</taxon>
        <taxon>Plakobranchidae</taxon>
        <taxon>Elysia</taxon>
    </lineage>
</organism>
<dbReference type="GO" id="GO:0043138">
    <property type="term" value="F:3'-5' DNA helicase activity"/>
    <property type="evidence" value="ECO:0007669"/>
    <property type="project" value="UniProtKB-EC"/>
</dbReference>
<evidence type="ECO:0000256" key="3">
    <source>
        <dbReference type="SAM" id="MobiDB-lite"/>
    </source>
</evidence>
<keyword evidence="5" id="KW-0347">Helicase</keyword>
<feature type="domain" description="HRDC" evidence="4">
    <location>
        <begin position="169"/>
        <end position="249"/>
    </location>
</feature>